<dbReference type="GO" id="GO:0043041">
    <property type="term" value="P:amino acid activation for nonribosomal peptide biosynthetic process"/>
    <property type="evidence" value="ECO:0007669"/>
    <property type="project" value="TreeGrafter"/>
</dbReference>
<dbReference type="PROSITE" id="PS50075">
    <property type="entry name" value="CARRIER"/>
    <property type="match status" value="1"/>
</dbReference>
<keyword evidence="4" id="KW-0436">Ligase</keyword>
<dbReference type="InterPro" id="IPR010071">
    <property type="entry name" value="AA_adenyl_dom"/>
</dbReference>
<sequence length="1091" mass="121667">MLSSDQRSLMAQLLKNRTAAADAKNSILQPNSADRFLPFPLTDVQQSYLAGRGSGMDLGGTATRGYQEFDIKNLDPRRYEHAWLCVIARHDTLRTIINADATQQVLPKIPSWKLLVKNLRNLPTAQQNLALDAVRQEMTKTVTDPQVWPLFDVRISLLDHGLARVHLGIDALLLDASSFPILLEELQFFYDHPDAVLPEPELRFRDYVLALEASKHEPEFARARDYWLKRLPTLAPAPEFHGTSTLREEDRHFRRYSLVWPLAEWQAMERKAAHMGITGAFVLLAAYAEVIRLWNRYCDFTLSISRFNRVNLHPGVPKILGDFTDILLLECRCPSGSTLLDRAQLLQQQFWQDMEHARFNGVQVIRELRQIRPDSAAMPVAFTDILKAGDIGQSARLGGEELELRHAVSQTAQVLIDFNAIQFAGEVRFNWDVAENAFPAGRIEAMFSDFSGLLRRMAIEDEVFSETFPLRAPVDDRTRHATANATATPLEQRMLHQLFDAQALAYPDASAVITPERRLNYGELRGLARTLGEQIWSQGIKSGELVAVVMERDWEQALAVLGILYAGAAYLPIDPNSPADRLHNLLAEGRVKLVLTQQRLTQSLNWPAALQVLAVDEWAASASLLPQEQATRWHQSLDDLAYVIFTSGSTGKPKGVGITHGAAVNTLADINRRLGVTHKDAVLALSDLNFDLSVYDLFGLWAAGGTVVFPASDRTRDPGHWVELMTSTSVSLWNTVPALMQALIPTLSEKKSKKLKLRAVLLSGDWVPVTLPGDIHKYWPGARVLALGGATEAAIWSNCFEIGKVPEEWSRIPYGRPLANQHLHILNDALQECPDNVLGQIFISGKGLAQGYWNDQQKTDMAFLIHPETGERLYRTGDLGFWRSDGNVEFMGRLDFQVKIGGYRIELGEIEAILGRHPGIKDCVVSCISRNPGNSRQLICHYVPEIGQELEAADLRSFLLSSLPRYMTPDLYVRLKALPLNANGKVNRHALPIPVDVDAATKNFEPPQAGLESLIAGFLAEATGQPHIGRHDNFFELGGNSLMAMQIMHQIQQRLDVSLQLGNFFDAPTVASLATLVNQSMKSETIEEGTL</sequence>
<dbReference type="GO" id="GO:0016874">
    <property type="term" value="F:ligase activity"/>
    <property type="evidence" value="ECO:0007669"/>
    <property type="project" value="UniProtKB-KW"/>
</dbReference>
<dbReference type="GO" id="GO:0005737">
    <property type="term" value="C:cytoplasm"/>
    <property type="evidence" value="ECO:0007669"/>
    <property type="project" value="TreeGrafter"/>
</dbReference>
<dbReference type="GO" id="GO:0044550">
    <property type="term" value="P:secondary metabolite biosynthetic process"/>
    <property type="evidence" value="ECO:0007669"/>
    <property type="project" value="TreeGrafter"/>
</dbReference>
<evidence type="ECO:0000256" key="3">
    <source>
        <dbReference type="ARBA" id="ARBA00022553"/>
    </source>
</evidence>
<dbReference type="InterPro" id="IPR023213">
    <property type="entry name" value="CAT-like_dom_sf"/>
</dbReference>
<name>A0A2L1GKB7_9BACT</name>
<dbReference type="SUPFAM" id="SSF56801">
    <property type="entry name" value="Acetyl-CoA synthetase-like"/>
    <property type="match status" value="1"/>
</dbReference>
<dbReference type="GO" id="GO:0031177">
    <property type="term" value="F:phosphopantetheine binding"/>
    <property type="evidence" value="ECO:0007669"/>
    <property type="project" value="InterPro"/>
</dbReference>
<evidence type="ECO:0000256" key="2">
    <source>
        <dbReference type="ARBA" id="ARBA00022450"/>
    </source>
</evidence>
<dbReference type="InterPro" id="IPR020806">
    <property type="entry name" value="PKS_PP-bd"/>
</dbReference>
<dbReference type="InterPro" id="IPR045851">
    <property type="entry name" value="AMP-bd_C_sf"/>
</dbReference>
<dbReference type="InterPro" id="IPR001242">
    <property type="entry name" value="Condensation_dom"/>
</dbReference>
<reference evidence="6" key="2">
    <citation type="journal article" date="2018" name="MBio">
        <title>Insights into the evolution of host association through the isolation and characterization of a novel human periodontal pathobiont, Desulfobulbus oralis.</title>
        <authorList>
            <person name="Cross K.L."/>
            <person name="Chirania P."/>
            <person name="Xiong W."/>
            <person name="Beall C.J."/>
            <person name="Elkins J.G."/>
            <person name="Giannone R.J."/>
            <person name="Griffen A.L."/>
            <person name="Guss A.M."/>
            <person name="Hettich R.L."/>
            <person name="Joshi S.S."/>
            <person name="Mokrzan E.M."/>
            <person name="Martin R.K."/>
            <person name="Zhulin I.B."/>
            <person name="Leys E.J."/>
            <person name="Podar M."/>
        </authorList>
    </citation>
    <scope>NUCLEOTIDE SEQUENCE [LARGE SCALE GENOMIC DNA]</scope>
    <source>
        <strain evidence="6">ORNL</strain>
    </source>
</reference>
<dbReference type="CDD" id="cd19535">
    <property type="entry name" value="Cyc_NRPS"/>
    <property type="match status" value="1"/>
</dbReference>
<dbReference type="PROSITE" id="PS00455">
    <property type="entry name" value="AMP_BINDING"/>
    <property type="match status" value="1"/>
</dbReference>
<protein>
    <recommendedName>
        <fullName evidence="5">Carrier domain-containing protein</fullName>
    </recommendedName>
</protein>
<accession>A0A2L1GKB7</accession>
<dbReference type="InterPro" id="IPR036736">
    <property type="entry name" value="ACP-like_sf"/>
</dbReference>
<dbReference type="Pfam" id="PF00501">
    <property type="entry name" value="AMP-binding"/>
    <property type="match status" value="1"/>
</dbReference>
<dbReference type="Proteomes" id="UP000239867">
    <property type="component" value="Chromosome"/>
</dbReference>
<evidence type="ECO:0000313" key="7">
    <source>
        <dbReference type="Proteomes" id="UP000239867"/>
    </source>
</evidence>
<dbReference type="FunFam" id="3.40.50.980:FF:000001">
    <property type="entry name" value="Non-ribosomal peptide synthetase"/>
    <property type="match status" value="1"/>
</dbReference>
<reference evidence="6" key="1">
    <citation type="submission" date="2017-05" db="EMBL/GenBank/DDBJ databases">
        <authorList>
            <person name="Song R."/>
            <person name="Chenine A.L."/>
            <person name="Ruprecht R.M."/>
        </authorList>
    </citation>
    <scope>NUCLEOTIDE SEQUENCE</scope>
    <source>
        <strain evidence="6">ORNL</strain>
    </source>
</reference>
<dbReference type="FunFam" id="3.30.559.10:FF:000023">
    <property type="entry name" value="Non-ribosomal peptide synthetase"/>
    <property type="match status" value="1"/>
</dbReference>
<dbReference type="InterPro" id="IPR020845">
    <property type="entry name" value="AMP-binding_CS"/>
</dbReference>
<dbReference type="RefSeq" id="WP_104935435.1">
    <property type="nucleotide sequence ID" value="NZ_CP021255.1"/>
</dbReference>
<dbReference type="SMART" id="SM00823">
    <property type="entry name" value="PKS_PP"/>
    <property type="match status" value="1"/>
</dbReference>
<keyword evidence="3" id="KW-0597">Phosphoprotein</keyword>
<dbReference type="InterPro" id="IPR042099">
    <property type="entry name" value="ANL_N_sf"/>
</dbReference>
<dbReference type="OrthoDB" id="9757540at2"/>
<dbReference type="Pfam" id="PF00550">
    <property type="entry name" value="PP-binding"/>
    <property type="match status" value="1"/>
</dbReference>
<dbReference type="InterPro" id="IPR025110">
    <property type="entry name" value="AMP-bd_C"/>
</dbReference>
<dbReference type="NCBIfam" id="TIGR01733">
    <property type="entry name" value="AA-adenyl-dom"/>
    <property type="match status" value="1"/>
</dbReference>
<evidence type="ECO:0000313" key="6">
    <source>
        <dbReference type="EMBL" id="AVD70109.1"/>
    </source>
</evidence>
<dbReference type="EMBL" id="CP021255">
    <property type="protein sequence ID" value="AVD70109.1"/>
    <property type="molecule type" value="Genomic_DNA"/>
</dbReference>
<dbReference type="InterPro" id="IPR009081">
    <property type="entry name" value="PP-bd_ACP"/>
</dbReference>
<dbReference type="AlphaFoldDB" id="A0A2L1GKB7"/>
<dbReference type="SUPFAM" id="SSF52777">
    <property type="entry name" value="CoA-dependent acyltransferases"/>
    <property type="match status" value="2"/>
</dbReference>
<evidence type="ECO:0000256" key="1">
    <source>
        <dbReference type="ARBA" id="ARBA00004924"/>
    </source>
</evidence>
<dbReference type="Gene3D" id="3.30.559.10">
    <property type="entry name" value="Chloramphenicol acetyltransferase-like domain"/>
    <property type="match status" value="1"/>
</dbReference>
<keyword evidence="2" id="KW-0596">Phosphopantetheine</keyword>
<proteinExistence type="predicted"/>
<evidence type="ECO:0000259" key="5">
    <source>
        <dbReference type="PROSITE" id="PS50075"/>
    </source>
</evidence>
<keyword evidence="7" id="KW-1185">Reference proteome</keyword>
<dbReference type="Gene3D" id="1.10.1200.10">
    <property type="entry name" value="ACP-like"/>
    <property type="match status" value="1"/>
</dbReference>
<comment type="pathway">
    <text evidence="1">Siderophore biosynthesis.</text>
</comment>
<dbReference type="PANTHER" id="PTHR45527:SF10">
    <property type="entry name" value="PYOCHELIN SYNTHASE PCHF"/>
    <property type="match status" value="1"/>
</dbReference>
<dbReference type="Pfam" id="PF13193">
    <property type="entry name" value="AMP-binding_C"/>
    <property type="match status" value="1"/>
</dbReference>
<dbReference type="Gene3D" id="3.40.50.12780">
    <property type="entry name" value="N-terminal domain of ligase-like"/>
    <property type="match status" value="1"/>
</dbReference>
<dbReference type="Gene3D" id="3.30.300.30">
    <property type="match status" value="1"/>
</dbReference>
<gene>
    <name evidence="6" type="ORF">CAY53_00280</name>
</gene>
<dbReference type="InterPro" id="IPR057737">
    <property type="entry name" value="Condensation_MtbB-like"/>
</dbReference>
<evidence type="ECO:0000256" key="4">
    <source>
        <dbReference type="ARBA" id="ARBA00022598"/>
    </source>
</evidence>
<dbReference type="PANTHER" id="PTHR45527">
    <property type="entry name" value="NONRIBOSOMAL PEPTIDE SYNTHETASE"/>
    <property type="match status" value="1"/>
</dbReference>
<feature type="domain" description="Carrier" evidence="5">
    <location>
        <begin position="1006"/>
        <end position="1081"/>
    </location>
</feature>
<dbReference type="Gene3D" id="3.30.559.30">
    <property type="entry name" value="Nonribosomal peptide synthetase, condensation domain"/>
    <property type="match status" value="1"/>
</dbReference>
<organism evidence="6 7">
    <name type="scientific">Desulfobulbus oralis</name>
    <dbReference type="NCBI Taxonomy" id="1986146"/>
    <lineage>
        <taxon>Bacteria</taxon>
        <taxon>Pseudomonadati</taxon>
        <taxon>Thermodesulfobacteriota</taxon>
        <taxon>Desulfobulbia</taxon>
        <taxon>Desulfobulbales</taxon>
        <taxon>Desulfobulbaceae</taxon>
        <taxon>Desulfobulbus</taxon>
    </lineage>
</organism>
<dbReference type="KEGG" id="deo:CAY53_00280"/>
<dbReference type="FunFam" id="3.40.50.12780:FF:000012">
    <property type="entry name" value="Non-ribosomal peptide synthetase"/>
    <property type="match status" value="1"/>
</dbReference>
<dbReference type="SUPFAM" id="SSF47336">
    <property type="entry name" value="ACP-like"/>
    <property type="match status" value="1"/>
</dbReference>
<dbReference type="Pfam" id="PF00668">
    <property type="entry name" value="Condensation"/>
    <property type="match status" value="1"/>
</dbReference>
<dbReference type="InterPro" id="IPR000873">
    <property type="entry name" value="AMP-dep_synth/lig_dom"/>
</dbReference>